<reference evidence="3" key="1">
    <citation type="submission" date="2021-11" db="EMBL/GenBank/DDBJ databases">
        <title>Cultivation dependent microbiological survey of springs from the worlds oldest radium mine currently devoted to the extraction of radon-saturated water.</title>
        <authorList>
            <person name="Kapinusova G."/>
            <person name="Smrhova T."/>
            <person name="Strejcek M."/>
            <person name="Suman J."/>
            <person name="Jani K."/>
            <person name="Pajer P."/>
            <person name="Uhlik O."/>
        </authorList>
    </citation>
    <scope>NUCLEOTIDE SEQUENCE [LARGE SCALE GENOMIC DNA]</scope>
    <source>
        <strain evidence="3">J379</strain>
    </source>
</reference>
<organism evidence="2 3">
    <name type="scientific">Svornostia abyssi</name>
    <dbReference type="NCBI Taxonomy" id="2898438"/>
    <lineage>
        <taxon>Bacteria</taxon>
        <taxon>Bacillati</taxon>
        <taxon>Actinomycetota</taxon>
        <taxon>Thermoleophilia</taxon>
        <taxon>Solirubrobacterales</taxon>
        <taxon>Baekduiaceae</taxon>
        <taxon>Svornostia</taxon>
    </lineage>
</organism>
<evidence type="ECO:0000313" key="2">
    <source>
        <dbReference type="EMBL" id="UUY03331.1"/>
    </source>
</evidence>
<dbReference type="RefSeq" id="WP_353863839.1">
    <property type="nucleotide sequence ID" value="NZ_CP088295.1"/>
</dbReference>
<evidence type="ECO:0000259" key="1">
    <source>
        <dbReference type="Pfam" id="PF12706"/>
    </source>
</evidence>
<dbReference type="InterPro" id="IPR001279">
    <property type="entry name" value="Metallo-B-lactamas"/>
</dbReference>
<dbReference type="Pfam" id="PF12706">
    <property type="entry name" value="Lactamase_B_2"/>
    <property type="match status" value="1"/>
</dbReference>
<evidence type="ECO:0000313" key="3">
    <source>
        <dbReference type="Proteomes" id="UP001058860"/>
    </source>
</evidence>
<dbReference type="PANTHER" id="PTHR43546">
    <property type="entry name" value="UPF0173 METAL-DEPENDENT HYDROLASE MJ1163-RELATED"/>
    <property type="match status" value="1"/>
</dbReference>
<gene>
    <name evidence="2" type="ORF">LRS13_22095</name>
</gene>
<dbReference type="EMBL" id="CP088295">
    <property type="protein sequence ID" value="UUY03331.1"/>
    <property type="molecule type" value="Genomic_DNA"/>
</dbReference>
<dbReference type="PANTHER" id="PTHR43546:SF3">
    <property type="entry name" value="UPF0173 METAL-DEPENDENT HYDROLASE MJ1163"/>
    <property type="match status" value="1"/>
</dbReference>
<dbReference type="Proteomes" id="UP001058860">
    <property type="component" value="Chromosome"/>
</dbReference>
<dbReference type="InterPro" id="IPR036866">
    <property type="entry name" value="RibonucZ/Hydroxyglut_hydro"/>
</dbReference>
<sequence>MNLTWLGWAGVELESGGATVVVDPLDDPAAVFAPLGDHAAGTPLPEVVAPRAGTAVAGLVTHLHRDHADARALATALAPTAPVLEPPAGGGEGLEELALAQAEYELTAAGFDRTRVTPWESVAAGPFTLTALPAADGVGDPQVAWLVEAGGVRVLHLGDTMFHGYWWRMALRHGPFDVVLVPVNGAVLGFPHRTPASPLPAALDPEQGAVAAEILGARLAIPIHAEGYEIDGVYQPVPDAAERFAAAAAERGVRARVLDVGESIEVSG</sequence>
<dbReference type="InterPro" id="IPR050114">
    <property type="entry name" value="UPF0173_UPF0282_UlaG_hydrolase"/>
</dbReference>
<protein>
    <submittedName>
        <fullName evidence="2">MBL fold metallo-hydrolase</fullName>
    </submittedName>
</protein>
<feature type="domain" description="Metallo-beta-lactamase" evidence="1">
    <location>
        <begin position="20"/>
        <end position="224"/>
    </location>
</feature>
<name>A0ABY5PF67_9ACTN</name>
<dbReference type="Gene3D" id="3.60.15.10">
    <property type="entry name" value="Ribonuclease Z/Hydroxyacylglutathione hydrolase-like"/>
    <property type="match status" value="1"/>
</dbReference>
<accession>A0ABY5PF67</accession>
<keyword evidence="3" id="KW-1185">Reference proteome</keyword>
<dbReference type="SUPFAM" id="SSF56281">
    <property type="entry name" value="Metallo-hydrolase/oxidoreductase"/>
    <property type="match status" value="1"/>
</dbReference>
<proteinExistence type="predicted"/>